<reference evidence="2 3" key="1">
    <citation type="submission" date="2020-08" db="EMBL/GenBank/DDBJ databases">
        <title>Sequencing the genomes of 1000 actinobacteria strains.</title>
        <authorList>
            <person name="Klenk H.-P."/>
        </authorList>
    </citation>
    <scope>NUCLEOTIDE SEQUENCE [LARGE SCALE GENOMIC DNA]</scope>
    <source>
        <strain evidence="2 3">DSM 45362</strain>
    </source>
</reference>
<gene>
    <name evidence="2" type="ORF">F4553_000209</name>
</gene>
<keyword evidence="3" id="KW-1185">Reference proteome</keyword>
<dbReference type="Proteomes" id="UP000587527">
    <property type="component" value="Unassembled WGS sequence"/>
</dbReference>
<organism evidence="2 3">
    <name type="scientific">Allocatelliglobosispora scoriae</name>
    <dbReference type="NCBI Taxonomy" id="643052"/>
    <lineage>
        <taxon>Bacteria</taxon>
        <taxon>Bacillati</taxon>
        <taxon>Actinomycetota</taxon>
        <taxon>Actinomycetes</taxon>
        <taxon>Micromonosporales</taxon>
        <taxon>Micromonosporaceae</taxon>
        <taxon>Allocatelliglobosispora</taxon>
    </lineage>
</organism>
<dbReference type="PANTHER" id="PTHR41252">
    <property type="entry name" value="BLR2505 PROTEIN"/>
    <property type="match status" value="1"/>
</dbReference>
<dbReference type="EMBL" id="JACHMN010000001">
    <property type="protein sequence ID" value="MBB5866830.1"/>
    <property type="molecule type" value="Genomic_DNA"/>
</dbReference>
<evidence type="ECO:0000313" key="2">
    <source>
        <dbReference type="EMBL" id="MBB5866830.1"/>
    </source>
</evidence>
<evidence type="ECO:0000259" key="1">
    <source>
        <dbReference type="Pfam" id="PF12680"/>
    </source>
</evidence>
<dbReference type="Pfam" id="PF12680">
    <property type="entry name" value="SnoaL_2"/>
    <property type="match status" value="1"/>
</dbReference>
<proteinExistence type="predicted"/>
<dbReference type="AlphaFoldDB" id="A0A841BJ35"/>
<comment type="caution">
    <text evidence="2">The sequence shown here is derived from an EMBL/GenBank/DDBJ whole genome shotgun (WGS) entry which is preliminary data.</text>
</comment>
<dbReference type="InterPro" id="IPR032710">
    <property type="entry name" value="NTF2-like_dom_sf"/>
</dbReference>
<dbReference type="Gene3D" id="3.10.450.50">
    <property type="match status" value="1"/>
</dbReference>
<dbReference type="PANTHER" id="PTHR41252:SF1">
    <property type="entry name" value="BLR2505 PROTEIN"/>
    <property type="match status" value="1"/>
</dbReference>
<keyword evidence="2" id="KW-0413">Isomerase</keyword>
<dbReference type="RefSeq" id="WP_184830916.1">
    <property type="nucleotide sequence ID" value="NZ_JACHMN010000001.1"/>
</dbReference>
<dbReference type="SUPFAM" id="SSF54427">
    <property type="entry name" value="NTF2-like"/>
    <property type="match status" value="1"/>
</dbReference>
<dbReference type="GO" id="GO:0016853">
    <property type="term" value="F:isomerase activity"/>
    <property type="evidence" value="ECO:0007669"/>
    <property type="project" value="UniProtKB-KW"/>
</dbReference>
<accession>A0A841BJ35</accession>
<protein>
    <submittedName>
        <fullName evidence="2">Ketosteroid isomerase-like protein</fullName>
    </submittedName>
</protein>
<dbReference type="InterPro" id="IPR037401">
    <property type="entry name" value="SnoaL-like"/>
</dbReference>
<feature type="domain" description="SnoaL-like" evidence="1">
    <location>
        <begin position="10"/>
        <end position="114"/>
    </location>
</feature>
<name>A0A841BJ35_9ACTN</name>
<dbReference type="CDD" id="cd00531">
    <property type="entry name" value="NTF2_like"/>
    <property type="match status" value="1"/>
</dbReference>
<evidence type="ECO:0000313" key="3">
    <source>
        <dbReference type="Proteomes" id="UP000587527"/>
    </source>
</evidence>
<sequence length="130" mass="13871">MDVGDIEKTVRAVYEAFNTADGARLDELFADEVVMVVPGATAVSGTFEGKAAVFAAFALMGELTGGTTRAEITRILTDASGAVVIAVDHATRHGRDVMAGYADVFDIEDGRVRRLQVYPADPAAMADFWR</sequence>